<feature type="compositionally biased region" description="Low complexity" evidence="6">
    <location>
        <begin position="847"/>
        <end position="860"/>
    </location>
</feature>
<evidence type="ECO:0000313" key="8">
    <source>
        <dbReference type="EMBL" id="EER40310.1"/>
    </source>
</evidence>
<organism evidence="8 9">
    <name type="scientific">Ajellomyces capsulatus (strain H143)</name>
    <name type="common">Darling's disease fungus</name>
    <name type="synonym">Histoplasma capsulatum</name>
    <dbReference type="NCBI Taxonomy" id="544712"/>
    <lineage>
        <taxon>Eukaryota</taxon>
        <taxon>Fungi</taxon>
        <taxon>Dikarya</taxon>
        <taxon>Ascomycota</taxon>
        <taxon>Pezizomycotina</taxon>
        <taxon>Eurotiomycetes</taxon>
        <taxon>Eurotiomycetidae</taxon>
        <taxon>Onygenales</taxon>
        <taxon>Ajellomycetaceae</taxon>
        <taxon>Histoplasma</taxon>
    </lineage>
</organism>
<feature type="region of interest" description="Disordered" evidence="6">
    <location>
        <begin position="687"/>
        <end position="706"/>
    </location>
</feature>
<dbReference type="STRING" id="544712.C6HHM6"/>
<dbReference type="AlphaFoldDB" id="C6HHM6"/>
<dbReference type="GO" id="GO:0006351">
    <property type="term" value="P:DNA-templated transcription"/>
    <property type="evidence" value="ECO:0007669"/>
    <property type="project" value="InterPro"/>
</dbReference>
<evidence type="ECO:0000313" key="9">
    <source>
        <dbReference type="Proteomes" id="UP000002624"/>
    </source>
</evidence>
<dbReference type="GO" id="GO:0000981">
    <property type="term" value="F:DNA-binding transcription factor activity, RNA polymerase II-specific"/>
    <property type="evidence" value="ECO:0007669"/>
    <property type="project" value="InterPro"/>
</dbReference>
<keyword evidence="2" id="KW-0805">Transcription regulation</keyword>
<accession>C6HHM6</accession>
<dbReference type="CDD" id="cd12148">
    <property type="entry name" value="fungal_TF_MHR"/>
    <property type="match status" value="1"/>
</dbReference>
<dbReference type="OMA" id="KYNCELD"/>
<evidence type="ECO:0000256" key="4">
    <source>
        <dbReference type="ARBA" id="ARBA00023163"/>
    </source>
</evidence>
<dbReference type="PANTHER" id="PTHR47425">
    <property type="entry name" value="FARB-RELATED"/>
    <property type="match status" value="1"/>
</dbReference>
<dbReference type="PROSITE" id="PS00463">
    <property type="entry name" value="ZN2_CY6_FUNGAL_1"/>
    <property type="match status" value="1"/>
</dbReference>
<reference evidence="9" key="1">
    <citation type="submission" date="2009-05" db="EMBL/GenBank/DDBJ databases">
        <title>The genome sequence of Ajellomyces capsulatus strain H143.</title>
        <authorList>
            <person name="Champion M."/>
            <person name="Cuomo C.A."/>
            <person name="Ma L.-J."/>
            <person name="Henn M.R."/>
            <person name="Sil A."/>
            <person name="Goldman B."/>
            <person name="Young S.K."/>
            <person name="Kodira C.D."/>
            <person name="Zeng Q."/>
            <person name="Koehrsen M."/>
            <person name="Alvarado L."/>
            <person name="Berlin A.M."/>
            <person name="Borenstein D."/>
            <person name="Chen Z."/>
            <person name="Engels R."/>
            <person name="Freedman E."/>
            <person name="Gellesch M."/>
            <person name="Goldberg J."/>
            <person name="Griggs A."/>
            <person name="Gujja S."/>
            <person name="Heiman D.I."/>
            <person name="Hepburn T.A."/>
            <person name="Howarth C."/>
            <person name="Jen D."/>
            <person name="Larson L."/>
            <person name="Lewis B."/>
            <person name="Mehta T."/>
            <person name="Park D."/>
            <person name="Pearson M."/>
            <person name="Roberts A."/>
            <person name="Saif S."/>
            <person name="Shea T.D."/>
            <person name="Shenoy N."/>
            <person name="Sisk P."/>
            <person name="Stolte C."/>
            <person name="Sykes S."/>
            <person name="Walk T."/>
            <person name="White J."/>
            <person name="Yandava C."/>
            <person name="Klein B."/>
            <person name="McEwen J.G."/>
            <person name="Puccia R."/>
            <person name="Goldman G.H."/>
            <person name="Felipe M.S."/>
            <person name="Nino-Vega G."/>
            <person name="San-Blas G."/>
            <person name="Taylor J.W."/>
            <person name="Mendoza L."/>
            <person name="Galagan J.E."/>
            <person name="Nusbaum C."/>
            <person name="Birren B.W."/>
        </authorList>
    </citation>
    <scope>NUCLEOTIDE SEQUENCE [LARGE SCALE GENOMIC DNA]</scope>
    <source>
        <strain evidence="9">H143</strain>
    </source>
</reference>
<feature type="domain" description="Zn(2)-C6 fungal-type" evidence="7">
    <location>
        <begin position="117"/>
        <end position="149"/>
    </location>
</feature>
<dbReference type="SMART" id="SM00906">
    <property type="entry name" value="Fungal_trans"/>
    <property type="match status" value="1"/>
</dbReference>
<evidence type="ECO:0000256" key="5">
    <source>
        <dbReference type="ARBA" id="ARBA00023242"/>
    </source>
</evidence>
<sequence length="930" mass="104591">MKTASPISDMGKAKMAKSCGFSLENEQALHRNALAYIRAHSPPDPSPSRAFWHLLPYKSILRYYHLLHTTLPIVHFANFLAMVSIEAVEPQRQNKRKAAAAGIQTTSRPIKRRASKACCCCRARKVRCDVVENGSPCTNCRLDEVKCVVTESKRRNRVKHEHRQRRMSSISARPVAHSLRNMTSAVQQLLDVDFGGPISPKISQQAKGWLPNFIRPLPAKFQSDDIAYLEAKGALTIPSQGLRNELMKSYLQFVHPYMPFLELDEFLRTIARNDGSLRMSLLLFQASMFAGTAFISMKHLIEAGYESRKEARKAFFQRARLLYDFDYEVDRISLVQSLLLMTHWYEMPDDQKDTWHWMGVSLSLGHTIGLHRDPSTSCMDSRRQKLWKRVWWSTYTRDRLIALGMRRPTRIKDEDCNVPMLTLDDFDIQPLSAEALQIVGDCELVHNIDQQRQLASMFVEKSKLCLCISHVLRAQYSILGHKFGGTTETTMMLVPKKATSETCEVRKCDQELEAWLADLPEAAQYRRPSSPSFANGEEVLHIHRALLRMIYLTTSSALHRPQVLPPTPFPTVETGLQDLSRSKVRSAAIEITDIAQRLHTMDLTRYLPTTGVTVLLPAVIIHLLDIKSNDLGVRSASLHRFYQCMQILQRLREIYASADFATSFLEAAIRKAGIQVTTQVLQGRQGRPVQPGAIRFSTGHVDTLTPPPDSMTDKIPDFAYPSVTPNVHFAQVEKPDTFYTSTPPQSVGSENGSINNIHPDFFSDEAHVNGAEDSDSNLAEFMNLAHDADINQNDLDALINFDDTGANYYASEDAINGIDLTISSMSNDNSSRFSLDHIDWMQDFPENNNNHNMGTDNNNNMQMDSHHGQNPLDSDDKAGEQVDTSDRYSKHAFVANAGAKAASPMSPNGSESFQLRAISMPIGMGFNASI</sequence>
<dbReference type="InterPro" id="IPR001138">
    <property type="entry name" value="Zn2Cys6_DnaBD"/>
</dbReference>
<dbReference type="Proteomes" id="UP000002624">
    <property type="component" value="Unassembled WGS sequence"/>
</dbReference>
<dbReference type="CDD" id="cd00067">
    <property type="entry name" value="GAL4"/>
    <property type="match status" value="1"/>
</dbReference>
<keyword evidence="1" id="KW-0479">Metal-binding</keyword>
<keyword evidence="3" id="KW-0238">DNA-binding</keyword>
<feature type="region of interest" description="Disordered" evidence="6">
    <location>
        <begin position="844"/>
        <end position="885"/>
    </location>
</feature>
<dbReference type="PROSITE" id="PS50048">
    <property type="entry name" value="ZN2_CY6_FUNGAL_2"/>
    <property type="match status" value="1"/>
</dbReference>
<protein>
    <submittedName>
        <fullName evidence="8">C6 transcription factor</fullName>
    </submittedName>
</protein>
<dbReference type="HOGENOM" id="CLU_006329_1_0_1"/>
<keyword evidence="4" id="KW-0804">Transcription</keyword>
<dbReference type="EMBL" id="GG692427">
    <property type="protein sequence ID" value="EER40310.1"/>
    <property type="molecule type" value="Genomic_DNA"/>
</dbReference>
<dbReference type="eggNOG" id="ENOG502RHAD">
    <property type="taxonomic scope" value="Eukaryota"/>
</dbReference>
<evidence type="ECO:0000259" key="7">
    <source>
        <dbReference type="PROSITE" id="PS50048"/>
    </source>
</evidence>
<keyword evidence="5" id="KW-0539">Nucleus</keyword>
<dbReference type="Pfam" id="PF04082">
    <property type="entry name" value="Fungal_trans"/>
    <property type="match status" value="1"/>
</dbReference>
<dbReference type="SMART" id="SM00066">
    <property type="entry name" value="GAL4"/>
    <property type="match status" value="1"/>
</dbReference>
<dbReference type="SUPFAM" id="SSF57701">
    <property type="entry name" value="Zn2/Cys6 DNA-binding domain"/>
    <property type="match status" value="1"/>
</dbReference>
<dbReference type="InterPro" id="IPR007219">
    <property type="entry name" value="XnlR_reg_dom"/>
</dbReference>
<dbReference type="PANTHER" id="PTHR47425:SF2">
    <property type="entry name" value="FARB-RELATED"/>
    <property type="match status" value="1"/>
</dbReference>
<dbReference type="Gene3D" id="4.10.240.10">
    <property type="entry name" value="Zn(2)-C6 fungal-type DNA-binding domain"/>
    <property type="match status" value="1"/>
</dbReference>
<proteinExistence type="predicted"/>
<gene>
    <name evidence="8" type="ORF">HCDG_05707</name>
</gene>
<evidence type="ECO:0000256" key="3">
    <source>
        <dbReference type="ARBA" id="ARBA00023125"/>
    </source>
</evidence>
<evidence type="ECO:0000256" key="1">
    <source>
        <dbReference type="ARBA" id="ARBA00022723"/>
    </source>
</evidence>
<dbReference type="OrthoDB" id="4451586at2759"/>
<dbReference type="InterPro" id="IPR052761">
    <property type="entry name" value="Fungal_Detox/Toxin_TFs"/>
</dbReference>
<dbReference type="VEuPathDB" id="FungiDB:HCDG_05707"/>
<dbReference type="InterPro" id="IPR036864">
    <property type="entry name" value="Zn2-C6_fun-type_DNA-bd_sf"/>
</dbReference>
<name>C6HHM6_AJECH</name>
<evidence type="ECO:0000256" key="6">
    <source>
        <dbReference type="SAM" id="MobiDB-lite"/>
    </source>
</evidence>
<dbReference type="GO" id="GO:0008270">
    <property type="term" value="F:zinc ion binding"/>
    <property type="evidence" value="ECO:0007669"/>
    <property type="project" value="InterPro"/>
</dbReference>
<evidence type="ECO:0000256" key="2">
    <source>
        <dbReference type="ARBA" id="ARBA00023015"/>
    </source>
</evidence>
<feature type="compositionally biased region" description="Basic and acidic residues" evidence="6">
    <location>
        <begin position="874"/>
        <end position="885"/>
    </location>
</feature>
<dbReference type="GO" id="GO:0003677">
    <property type="term" value="F:DNA binding"/>
    <property type="evidence" value="ECO:0007669"/>
    <property type="project" value="UniProtKB-KW"/>
</dbReference>